<protein>
    <submittedName>
        <fullName evidence="2">Uncharacterized protein</fullName>
    </submittedName>
</protein>
<reference evidence="2 3" key="1">
    <citation type="journal article" date="2019" name="Sci. Rep.">
        <title>A high-quality genome of Eragrostis curvula grass provides insights into Poaceae evolution and supports new strategies to enhance forage quality.</title>
        <authorList>
            <person name="Carballo J."/>
            <person name="Santos B.A.C.M."/>
            <person name="Zappacosta D."/>
            <person name="Garbus I."/>
            <person name="Selva J.P."/>
            <person name="Gallo C.A."/>
            <person name="Diaz A."/>
            <person name="Albertini E."/>
            <person name="Caccamo M."/>
            <person name="Echenique V."/>
        </authorList>
    </citation>
    <scope>NUCLEOTIDE SEQUENCE [LARGE SCALE GENOMIC DNA]</scope>
    <source>
        <strain evidence="3">cv. Victoria</strain>
        <tissue evidence="2">Leaf</tissue>
    </source>
</reference>
<evidence type="ECO:0000313" key="3">
    <source>
        <dbReference type="Proteomes" id="UP000324897"/>
    </source>
</evidence>
<feature type="region of interest" description="Disordered" evidence="1">
    <location>
        <begin position="1"/>
        <end position="51"/>
    </location>
</feature>
<proteinExistence type="predicted"/>
<evidence type="ECO:0000256" key="1">
    <source>
        <dbReference type="SAM" id="MobiDB-lite"/>
    </source>
</evidence>
<comment type="caution">
    <text evidence="2">The sequence shown here is derived from an EMBL/GenBank/DDBJ whole genome shotgun (WGS) entry which is preliminary data.</text>
</comment>
<dbReference type="Proteomes" id="UP000324897">
    <property type="component" value="Unassembled WGS sequence"/>
</dbReference>
<dbReference type="Gramene" id="TVU22561">
    <property type="protein sequence ID" value="TVU22561"/>
    <property type="gene ID" value="EJB05_32270"/>
</dbReference>
<dbReference type="AlphaFoldDB" id="A0A5J9UH32"/>
<keyword evidence="3" id="KW-1185">Reference proteome</keyword>
<feature type="region of interest" description="Disordered" evidence="1">
    <location>
        <begin position="66"/>
        <end position="91"/>
    </location>
</feature>
<sequence length="148" mass="14419">MTKGKGARGKGREHADAPAVGSGRGSAGDSPNAGGVRGVATAAPGSGARSGRGVLAVGGGAAISDPAAAADGSPSSSSTAPSTLGNHGRTGAPSSMGVFPLDFSNCWDGGVGASLIPPFVRPQGCSLYLGIKQFSQLFAPKFSYRIIC</sequence>
<dbReference type="EMBL" id="RWGY01000026">
    <property type="protein sequence ID" value="TVU22561.1"/>
    <property type="molecule type" value="Genomic_DNA"/>
</dbReference>
<gene>
    <name evidence="2" type="ORF">EJB05_32270</name>
</gene>
<organism evidence="2 3">
    <name type="scientific">Eragrostis curvula</name>
    <name type="common">weeping love grass</name>
    <dbReference type="NCBI Taxonomy" id="38414"/>
    <lineage>
        <taxon>Eukaryota</taxon>
        <taxon>Viridiplantae</taxon>
        <taxon>Streptophyta</taxon>
        <taxon>Embryophyta</taxon>
        <taxon>Tracheophyta</taxon>
        <taxon>Spermatophyta</taxon>
        <taxon>Magnoliopsida</taxon>
        <taxon>Liliopsida</taxon>
        <taxon>Poales</taxon>
        <taxon>Poaceae</taxon>
        <taxon>PACMAD clade</taxon>
        <taxon>Chloridoideae</taxon>
        <taxon>Eragrostideae</taxon>
        <taxon>Eragrostidinae</taxon>
        <taxon>Eragrostis</taxon>
    </lineage>
</organism>
<feature type="compositionally biased region" description="Low complexity" evidence="1">
    <location>
        <begin position="40"/>
        <end position="51"/>
    </location>
</feature>
<name>A0A5J9UH32_9POAL</name>
<feature type="compositionally biased region" description="Low complexity" evidence="1">
    <location>
        <begin position="66"/>
        <end position="83"/>
    </location>
</feature>
<accession>A0A5J9UH32</accession>
<evidence type="ECO:0000313" key="2">
    <source>
        <dbReference type="EMBL" id="TVU22561.1"/>
    </source>
</evidence>